<dbReference type="GO" id="GO:0046856">
    <property type="term" value="P:phosphatidylinositol dephosphorylation"/>
    <property type="evidence" value="ECO:0007669"/>
    <property type="project" value="TreeGrafter"/>
</dbReference>
<name>A0A5E4MJZ1_9HEMI</name>
<dbReference type="PROSITE" id="PS51339">
    <property type="entry name" value="PPASE_MYOTUBULARIN"/>
    <property type="match status" value="1"/>
</dbReference>
<organism evidence="3 4">
    <name type="scientific">Cinara cedri</name>
    <dbReference type="NCBI Taxonomy" id="506608"/>
    <lineage>
        <taxon>Eukaryota</taxon>
        <taxon>Metazoa</taxon>
        <taxon>Ecdysozoa</taxon>
        <taxon>Arthropoda</taxon>
        <taxon>Hexapoda</taxon>
        <taxon>Insecta</taxon>
        <taxon>Pterygota</taxon>
        <taxon>Neoptera</taxon>
        <taxon>Paraneoptera</taxon>
        <taxon>Hemiptera</taxon>
        <taxon>Sternorrhyncha</taxon>
        <taxon>Aphidomorpha</taxon>
        <taxon>Aphidoidea</taxon>
        <taxon>Aphididae</taxon>
        <taxon>Lachninae</taxon>
        <taxon>Cinara</taxon>
    </lineage>
</organism>
<dbReference type="InterPro" id="IPR011993">
    <property type="entry name" value="PH-like_dom_sf"/>
</dbReference>
<dbReference type="SUPFAM" id="SSF52799">
    <property type="entry name" value="(Phosphotyrosine protein) phosphatases II"/>
    <property type="match status" value="1"/>
</dbReference>
<dbReference type="Proteomes" id="UP000325440">
    <property type="component" value="Unassembled WGS sequence"/>
</dbReference>
<dbReference type="InterPro" id="IPR010569">
    <property type="entry name" value="Myotubularin-like_Pase_dom"/>
</dbReference>
<dbReference type="CDD" id="cd14537">
    <property type="entry name" value="PTP-MTMR10-like"/>
    <property type="match status" value="1"/>
</dbReference>
<dbReference type="Pfam" id="PF06602">
    <property type="entry name" value="Myotub-related"/>
    <property type="match status" value="2"/>
</dbReference>
<proteinExistence type="inferred from homology"/>
<dbReference type="EMBL" id="CABPRJ010000957">
    <property type="protein sequence ID" value="VVC32554.1"/>
    <property type="molecule type" value="Genomic_DNA"/>
</dbReference>
<reference evidence="3 4" key="1">
    <citation type="submission" date="2019-08" db="EMBL/GenBank/DDBJ databases">
        <authorList>
            <person name="Alioto T."/>
            <person name="Alioto T."/>
            <person name="Gomez Garrido J."/>
        </authorList>
    </citation>
    <scope>NUCLEOTIDE SEQUENCE [LARGE SCALE GENOMIC DNA]</scope>
</reference>
<evidence type="ECO:0000259" key="2">
    <source>
        <dbReference type="PROSITE" id="PS51339"/>
    </source>
</evidence>
<keyword evidence="4" id="KW-1185">Reference proteome</keyword>
<dbReference type="GO" id="GO:0016020">
    <property type="term" value="C:membrane"/>
    <property type="evidence" value="ECO:0007669"/>
    <property type="project" value="TreeGrafter"/>
</dbReference>
<protein>
    <submittedName>
        <fullName evidence="3">Protein-tyrosine phosphatase-like,Myotubularin-related 12-like C-terminal domain,PH domain</fullName>
    </submittedName>
</protein>
<feature type="domain" description="Myotubularin phosphatase" evidence="2">
    <location>
        <begin position="203"/>
        <end position="557"/>
    </location>
</feature>
<evidence type="ECO:0000256" key="1">
    <source>
        <dbReference type="ARBA" id="ARBA00007471"/>
    </source>
</evidence>
<dbReference type="InterPro" id="IPR030564">
    <property type="entry name" value="Myotubularin"/>
</dbReference>
<dbReference type="Gene3D" id="2.30.29.30">
    <property type="entry name" value="Pleckstrin-homology domain (PH domain)/Phosphotyrosine-binding domain (PTB)"/>
    <property type="match status" value="1"/>
</dbReference>
<dbReference type="GO" id="GO:0005737">
    <property type="term" value="C:cytoplasm"/>
    <property type="evidence" value="ECO:0007669"/>
    <property type="project" value="TreeGrafter"/>
</dbReference>
<dbReference type="PANTHER" id="PTHR10807:SF110">
    <property type="entry name" value="FI17948P1"/>
    <property type="match status" value="1"/>
</dbReference>
<dbReference type="InterPro" id="IPR029021">
    <property type="entry name" value="Prot-tyrosine_phosphatase-like"/>
</dbReference>
<dbReference type="SUPFAM" id="SSF50729">
    <property type="entry name" value="PH domain-like"/>
    <property type="match status" value="1"/>
</dbReference>
<sequence length="646" mass="74802">MYRYEVALMMNERRLTNSFKSYIGLDDNEQISSCETSFIEQEFSPKLHPGETIVAEARNVYLFTPVNEEKISQSGVLFVTNFRLSFVTWREKNFEESLYQENLLLGQYDVCLSNIDIIYLLTGDKKKRIMTDHCFNDKVNGLHILCRNMRTLSYSFKSLTNGHGKKLANALLHHAFPKRHQLLFAYDYRGPNVQRRTYSTPSFRCQDDWEKELKRTKCFGWTLNSSNNKFQLSTNLPQFIVIGSAVIDNQLRIAMQHFRNERLPTWCWSTVNGAALSRKSDVVDPSNLTQENAMLEIVRKSHPCLARPFIMDLTKILPSPKDVSQSFIKLRELCAPESTRQFWVQDNHFYSLLEKSKWLQYVSSCLGSAFETAYKLNGNTSVVLQERDGRDLCCVVSSLAQLMIDSYFRSIVGLQTLIQKEWVVMGHQFCTRLGHINNTDSLKSPLLLLFLDCVWQLLQQFPTKFEFTETYLTTLWDTSHISIFDTFLFDCEQDRHHATNDGTNPLILRSIWNWEEQFLDRDLIQFHNPLYNASNAKDELLKVSTEISCLNIWTQCYYRFLPTLEISNGGKPLEDIAIRTIINESVKHSKSSQKVCTPPNIGSFFPFTHWRSSTSVPPSTLTISSLSLNTSDFQMETSLVEITEHL</sequence>
<gene>
    <name evidence="3" type="ORF">CINCED_3A001526</name>
</gene>
<dbReference type="AlphaFoldDB" id="A0A5E4MJZ1"/>
<dbReference type="OrthoDB" id="271628at2759"/>
<comment type="similarity">
    <text evidence="1">Belongs to the protein-tyrosine phosphatase family. Non-receptor class myotubularin subfamily.</text>
</comment>
<evidence type="ECO:0000313" key="3">
    <source>
        <dbReference type="EMBL" id="VVC32554.1"/>
    </source>
</evidence>
<evidence type="ECO:0000313" key="4">
    <source>
        <dbReference type="Proteomes" id="UP000325440"/>
    </source>
</evidence>
<dbReference type="PANTHER" id="PTHR10807">
    <property type="entry name" value="MYOTUBULARIN-RELATED"/>
    <property type="match status" value="1"/>
</dbReference>
<accession>A0A5E4MJZ1</accession>